<dbReference type="EMBL" id="BARV01006184">
    <property type="protein sequence ID" value="GAI09222.1"/>
    <property type="molecule type" value="Genomic_DNA"/>
</dbReference>
<comment type="caution">
    <text evidence="1">The sequence shown here is derived from an EMBL/GenBank/DDBJ whole genome shotgun (WGS) entry which is preliminary data.</text>
</comment>
<name>X1KQ73_9ZZZZ</name>
<dbReference type="SUPFAM" id="SSF53383">
    <property type="entry name" value="PLP-dependent transferases"/>
    <property type="match status" value="1"/>
</dbReference>
<evidence type="ECO:0008006" key="2">
    <source>
        <dbReference type="Google" id="ProtNLM"/>
    </source>
</evidence>
<protein>
    <recommendedName>
        <fullName evidence="2">Aminotransferase class I/classII domain-containing protein</fullName>
    </recommendedName>
</protein>
<dbReference type="AlphaFoldDB" id="X1KQ73"/>
<feature type="non-terminal residue" evidence="1">
    <location>
        <position position="1"/>
    </location>
</feature>
<gene>
    <name evidence="1" type="ORF">S06H3_12645</name>
</gene>
<sequence length="49" mass="5560">ARVSTTPGVDFGTTGERHLRLSFCVPNEMINKAFDRIEEYYMKKYGSSG</sequence>
<reference evidence="1" key="1">
    <citation type="journal article" date="2014" name="Front. Microbiol.">
        <title>High frequency of phylogenetically diverse reductive dehalogenase-homologous genes in deep subseafloor sedimentary metagenomes.</title>
        <authorList>
            <person name="Kawai M."/>
            <person name="Futagami T."/>
            <person name="Toyoda A."/>
            <person name="Takaki Y."/>
            <person name="Nishi S."/>
            <person name="Hori S."/>
            <person name="Arai W."/>
            <person name="Tsubouchi T."/>
            <person name="Morono Y."/>
            <person name="Uchiyama I."/>
            <person name="Ito T."/>
            <person name="Fujiyama A."/>
            <person name="Inagaki F."/>
            <person name="Takami H."/>
        </authorList>
    </citation>
    <scope>NUCLEOTIDE SEQUENCE</scope>
    <source>
        <strain evidence="1">Expedition CK06-06</strain>
    </source>
</reference>
<evidence type="ECO:0000313" key="1">
    <source>
        <dbReference type="EMBL" id="GAI09222.1"/>
    </source>
</evidence>
<dbReference type="InterPro" id="IPR015422">
    <property type="entry name" value="PyrdxlP-dep_Trfase_small"/>
</dbReference>
<accession>X1KQ73</accession>
<organism evidence="1">
    <name type="scientific">marine sediment metagenome</name>
    <dbReference type="NCBI Taxonomy" id="412755"/>
    <lineage>
        <taxon>unclassified sequences</taxon>
        <taxon>metagenomes</taxon>
        <taxon>ecological metagenomes</taxon>
    </lineage>
</organism>
<dbReference type="Gene3D" id="3.90.1150.10">
    <property type="entry name" value="Aspartate Aminotransferase, domain 1"/>
    <property type="match status" value="1"/>
</dbReference>
<dbReference type="InterPro" id="IPR015424">
    <property type="entry name" value="PyrdxlP-dep_Trfase"/>
</dbReference>
<proteinExistence type="predicted"/>